<comment type="subcellular location">
    <subcellularLocation>
        <location evidence="1">Secreted</location>
    </subcellularLocation>
</comment>
<dbReference type="EMBL" id="CAUEEQ010017953">
    <property type="protein sequence ID" value="CAJ0940720.1"/>
    <property type="molecule type" value="Genomic_DNA"/>
</dbReference>
<dbReference type="Proteomes" id="UP001176940">
    <property type="component" value="Unassembled WGS sequence"/>
</dbReference>
<dbReference type="Pfam" id="PF01391">
    <property type="entry name" value="Collagen"/>
    <property type="match status" value="1"/>
</dbReference>
<evidence type="ECO:0000256" key="5">
    <source>
        <dbReference type="SAM" id="SignalP"/>
    </source>
</evidence>
<dbReference type="PROSITE" id="PS50871">
    <property type="entry name" value="C1Q"/>
    <property type="match status" value="1"/>
</dbReference>
<comment type="caution">
    <text evidence="7">The sequence shown here is derived from an EMBL/GenBank/DDBJ whole genome shotgun (WGS) entry which is preliminary data.</text>
</comment>
<dbReference type="InterPro" id="IPR008983">
    <property type="entry name" value="Tumour_necrosis_fac-like_dom"/>
</dbReference>
<evidence type="ECO:0000313" key="8">
    <source>
        <dbReference type="Proteomes" id="UP001176940"/>
    </source>
</evidence>
<feature type="chain" id="PRO_5046338015" description="C1q domain-containing protein" evidence="5">
    <location>
        <begin position="20"/>
        <end position="226"/>
    </location>
</feature>
<feature type="region of interest" description="Disordered" evidence="4">
    <location>
        <begin position="36"/>
        <end position="94"/>
    </location>
</feature>
<accession>A0ABN9LG27</accession>
<gene>
    <name evidence="7" type="ORF">RIMI_LOCUS8879775</name>
</gene>
<evidence type="ECO:0000313" key="7">
    <source>
        <dbReference type="EMBL" id="CAJ0940720.1"/>
    </source>
</evidence>
<evidence type="ECO:0000256" key="3">
    <source>
        <dbReference type="ARBA" id="ARBA00022729"/>
    </source>
</evidence>
<evidence type="ECO:0000256" key="4">
    <source>
        <dbReference type="SAM" id="MobiDB-lite"/>
    </source>
</evidence>
<feature type="domain" description="C1q" evidence="6">
    <location>
        <begin position="97"/>
        <end position="226"/>
    </location>
</feature>
<keyword evidence="2" id="KW-0964">Secreted</keyword>
<evidence type="ECO:0000256" key="2">
    <source>
        <dbReference type="ARBA" id="ARBA00022525"/>
    </source>
</evidence>
<evidence type="ECO:0000259" key="6">
    <source>
        <dbReference type="PROSITE" id="PS50871"/>
    </source>
</evidence>
<dbReference type="Pfam" id="PF00386">
    <property type="entry name" value="C1q"/>
    <property type="match status" value="1"/>
</dbReference>
<dbReference type="InterPro" id="IPR008160">
    <property type="entry name" value="Collagen"/>
</dbReference>
<feature type="signal peptide" evidence="5">
    <location>
        <begin position="1"/>
        <end position="19"/>
    </location>
</feature>
<proteinExistence type="predicted"/>
<sequence>MRRVPFPIAILVIIHCLLGKCEVTKYECCTGVPGIPGSPGLNGQHGPPGRDGKDGEHGPKGVQGTPGENGPQGPPGKAGPAGSPGLTGKPGLPGPPGTRQIFAFHVGLKSSSPSSDGPIIFPKVFYNEQSIYNTGSGKFISPVDGLYFFTYQITVYNKNVHISLRHNGNIMQYMYHVYSSNTNQASGASILALKEKDEVWLQVVGTNNGLYADSDDDSTFSGFLIS</sequence>
<dbReference type="InterPro" id="IPR001073">
    <property type="entry name" value="C1q_dom"/>
</dbReference>
<dbReference type="PANTHER" id="PTHR15427">
    <property type="entry name" value="EMILIN ELASTIN MICROFIBRIL INTERFACE-LOCATED PROTEIN ELASTIN MICROFIBRIL INTERFACER"/>
    <property type="match status" value="1"/>
</dbReference>
<dbReference type="PANTHER" id="PTHR15427:SF21">
    <property type="entry name" value="COMPLEMENT C1Q AND TUMOR NECROSIS FACTOR-RELATED PROTEIN 9A"/>
    <property type="match status" value="1"/>
</dbReference>
<name>A0ABN9LG27_9NEOB</name>
<protein>
    <recommendedName>
        <fullName evidence="6">C1q domain-containing protein</fullName>
    </recommendedName>
</protein>
<feature type="compositionally biased region" description="Low complexity" evidence="4">
    <location>
        <begin position="78"/>
        <end position="90"/>
    </location>
</feature>
<dbReference type="InterPro" id="IPR050392">
    <property type="entry name" value="Collagen/C1q_domain"/>
</dbReference>
<reference evidence="7" key="1">
    <citation type="submission" date="2023-07" db="EMBL/GenBank/DDBJ databases">
        <authorList>
            <person name="Stuckert A."/>
        </authorList>
    </citation>
    <scope>NUCLEOTIDE SEQUENCE</scope>
</reference>
<keyword evidence="3 5" id="KW-0732">Signal</keyword>
<keyword evidence="8" id="KW-1185">Reference proteome</keyword>
<evidence type="ECO:0000256" key="1">
    <source>
        <dbReference type="ARBA" id="ARBA00004613"/>
    </source>
</evidence>
<dbReference type="Gene3D" id="2.60.120.40">
    <property type="match status" value="1"/>
</dbReference>
<dbReference type="SUPFAM" id="SSF49842">
    <property type="entry name" value="TNF-like"/>
    <property type="match status" value="1"/>
</dbReference>
<dbReference type="PRINTS" id="PR00007">
    <property type="entry name" value="COMPLEMNTC1Q"/>
</dbReference>
<organism evidence="7 8">
    <name type="scientific">Ranitomeya imitator</name>
    <name type="common">mimic poison frog</name>
    <dbReference type="NCBI Taxonomy" id="111125"/>
    <lineage>
        <taxon>Eukaryota</taxon>
        <taxon>Metazoa</taxon>
        <taxon>Chordata</taxon>
        <taxon>Craniata</taxon>
        <taxon>Vertebrata</taxon>
        <taxon>Euteleostomi</taxon>
        <taxon>Amphibia</taxon>
        <taxon>Batrachia</taxon>
        <taxon>Anura</taxon>
        <taxon>Neobatrachia</taxon>
        <taxon>Hyloidea</taxon>
        <taxon>Dendrobatidae</taxon>
        <taxon>Dendrobatinae</taxon>
        <taxon>Ranitomeya</taxon>
    </lineage>
</organism>
<dbReference type="SMART" id="SM00110">
    <property type="entry name" value="C1Q"/>
    <property type="match status" value="1"/>
</dbReference>
<feature type="compositionally biased region" description="Basic and acidic residues" evidence="4">
    <location>
        <begin position="48"/>
        <end position="59"/>
    </location>
</feature>